<feature type="domain" description="R3H" evidence="3">
    <location>
        <begin position="36"/>
        <end position="104"/>
    </location>
</feature>
<evidence type="ECO:0000256" key="2">
    <source>
        <dbReference type="SAM" id="MobiDB-lite"/>
    </source>
</evidence>
<dbReference type="Gene3D" id="3.30.1370.50">
    <property type="entry name" value="R3H-like domain"/>
    <property type="match status" value="1"/>
</dbReference>
<sequence length="357" mass="40296">MGNGEEEGMDASSVVSHKDSMVDPFLVEVLQNPRHRITVLRMELEIQKFMQNADQKIFKFQHFPTSYLRLAVHRVAQHYGLQTMVQDTSLDGTGNKILAIKTVESKFPAIRLSDIPMKQSENKKSEQIKFVIRTRPSNIAGSEGNKPGVKRSSLRSVEERKDEYDRARARIFNSPSGSESDDMPFSASTNQRNLSFGGDENEACRISTAELDKNSWIREGSSSSSVAILKDREKDRTDPDYDRSYERYARNIPCQSFGQVPFNMQNINHTFGHYDTGFPQLGQMPRPPASINYIPPPSPVMSPFGAMGLSQGSRDTAFAHWPTASVMYARSYDQFGHGVFQAPTYQQPLSFDYTQNP</sequence>
<keyword evidence="1" id="KW-0597">Phosphoprotein</keyword>
<feature type="region of interest" description="Disordered" evidence="2">
    <location>
        <begin position="136"/>
        <end position="187"/>
    </location>
</feature>
<protein>
    <recommendedName>
        <fullName evidence="7">Single-stranded nucleic acid binding R3H protein</fullName>
    </recommendedName>
</protein>
<feature type="domain" description="SUZ" evidence="4">
    <location>
        <begin position="106"/>
        <end position="176"/>
    </location>
</feature>
<dbReference type="CDD" id="cd02642">
    <property type="entry name" value="R3H_encore_like"/>
    <property type="match status" value="1"/>
</dbReference>
<feature type="region of interest" description="Disordered" evidence="2">
    <location>
        <begin position="222"/>
        <end position="241"/>
    </location>
</feature>
<evidence type="ECO:0000259" key="4">
    <source>
        <dbReference type="PROSITE" id="PS51673"/>
    </source>
</evidence>
<dbReference type="InterPro" id="IPR024771">
    <property type="entry name" value="SUZ"/>
</dbReference>
<keyword evidence="6" id="KW-1185">Reference proteome</keyword>
<feature type="compositionally biased region" description="Basic and acidic residues" evidence="2">
    <location>
        <begin position="156"/>
        <end position="168"/>
    </location>
</feature>
<reference evidence="5 6" key="1">
    <citation type="journal article" date="2023" name="Hortic Res">
        <title>Pangenome of water caltrop reveals structural variations and asymmetric subgenome divergence after allopolyploidization.</title>
        <authorList>
            <person name="Zhang X."/>
            <person name="Chen Y."/>
            <person name="Wang L."/>
            <person name="Yuan Y."/>
            <person name="Fang M."/>
            <person name="Shi L."/>
            <person name="Lu R."/>
            <person name="Comes H.P."/>
            <person name="Ma Y."/>
            <person name="Chen Y."/>
            <person name="Huang G."/>
            <person name="Zhou Y."/>
            <person name="Zheng Z."/>
            <person name="Qiu Y."/>
        </authorList>
    </citation>
    <scope>NUCLEOTIDE SEQUENCE [LARGE SCALE GENOMIC DNA]</scope>
    <source>
        <tissue evidence="5">Roots</tissue>
    </source>
</reference>
<organism evidence="5 6">
    <name type="scientific">Trapa incisa</name>
    <dbReference type="NCBI Taxonomy" id="236973"/>
    <lineage>
        <taxon>Eukaryota</taxon>
        <taxon>Viridiplantae</taxon>
        <taxon>Streptophyta</taxon>
        <taxon>Embryophyta</taxon>
        <taxon>Tracheophyta</taxon>
        <taxon>Spermatophyta</taxon>
        <taxon>Magnoliopsida</taxon>
        <taxon>eudicotyledons</taxon>
        <taxon>Gunneridae</taxon>
        <taxon>Pentapetalae</taxon>
        <taxon>rosids</taxon>
        <taxon>malvids</taxon>
        <taxon>Myrtales</taxon>
        <taxon>Lythraceae</taxon>
        <taxon>Trapa</taxon>
    </lineage>
</organism>
<evidence type="ECO:0000256" key="1">
    <source>
        <dbReference type="ARBA" id="ARBA00022553"/>
    </source>
</evidence>
<dbReference type="PANTHER" id="PTHR15672">
    <property type="entry name" value="CAMP-REGULATED PHOSPHOPROTEIN 21 RELATED R3H DOMAIN CONTAINING PROTEIN"/>
    <property type="match status" value="1"/>
</dbReference>
<dbReference type="PROSITE" id="PS51061">
    <property type="entry name" value="R3H"/>
    <property type="match status" value="1"/>
</dbReference>
<proteinExistence type="predicted"/>
<evidence type="ECO:0008006" key="7">
    <source>
        <dbReference type="Google" id="ProtNLM"/>
    </source>
</evidence>
<comment type="caution">
    <text evidence="5">The sequence shown here is derived from an EMBL/GenBank/DDBJ whole genome shotgun (WGS) entry which is preliminary data.</text>
</comment>
<dbReference type="SMART" id="SM00393">
    <property type="entry name" value="R3H"/>
    <property type="match status" value="1"/>
</dbReference>
<dbReference type="AlphaFoldDB" id="A0AAN7KVX7"/>
<feature type="compositionally biased region" description="Basic and acidic residues" evidence="2">
    <location>
        <begin position="229"/>
        <end position="241"/>
    </location>
</feature>
<dbReference type="SUPFAM" id="SSF82708">
    <property type="entry name" value="R3H domain"/>
    <property type="match status" value="1"/>
</dbReference>
<evidence type="ECO:0000313" key="6">
    <source>
        <dbReference type="Proteomes" id="UP001345219"/>
    </source>
</evidence>
<dbReference type="Pfam" id="PF12752">
    <property type="entry name" value="SUZ"/>
    <property type="match status" value="1"/>
</dbReference>
<dbReference type="InterPro" id="IPR036867">
    <property type="entry name" value="R3H_dom_sf"/>
</dbReference>
<dbReference type="GO" id="GO:0003676">
    <property type="term" value="F:nucleic acid binding"/>
    <property type="evidence" value="ECO:0007669"/>
    <property type="project" value="UniProtKB-UniRule"/>
</dbReference>
<name>A0AAN7KVX7_9MYRT</name>
<gene>
    <name evidence="5" type="ORF">SAY87_031377</name>
</gene>
<evidence type="ECO:0000313" key="5">
    <source>
        <dbReference type="EMBL" id="KAK4770845.1"/>
    </source>
</evidence>
<evidence type="ECO:0000259" key="3">
    <source>
        <dbReference type="PROSITE" id="PS51061"/>
    </source>
</evidence>
<dbReference type="PROSITE" id="PS51673">
    <property type="entry name" value="SUZ"/>
    <property type="match status" value="1"/>
</dbReference>
<dbReference type="Proteomes" id="UP001345219">
    <property type="component" value="Chromosome 24"/>
</dbReference>
<dbReference type="PANTHER" id="PTHR15672:SF15">
    <property type="entry name" value="SINGLE-STRANDED NUCLEIC ACID BINDING R3H PROTEIN"/>
    <property type="match status" value="1"/>
</dbReference>
<dbReference type="Pfam" id="PF01424">
    <property type="entry name" value="R3H"/>
    <property type="match status" value="1"/>
</dbReference>
<dbReference type="EMBL" id="JAXIOK010000005">
    <property type="protein sequence ID" value="KAK4770845.1"/>
    <property type="molecule type" value="Genomic_DNA"/>
</dbReference>
<accession>A0AAN7KVX7</accession>
<dbReference type="InterPro" id="IPR001374">
    <property type="entry name" value="R3H_dom"/>
</dbReference>
<dbReference type="InterPro" id="IPR051937">
    <property type="entry name" value="R3H_domain_containing"/>
</dbReference>